<dbReference type="GO" id="GO:0045499">
    <property type="term" value="F:chemorepellent activity"/>
    <property type="evidence" value="ECO:0007669"/>
    <property type="project" value="TreeGrafter"/>
</dbReference>
<protein>
    <submittedName>
        <fullName evidence="4">SEM4A protein</fullName>
    </submittedName>
</protein>
<dbReference type="InterPro" id="IPR027231">
    <property type="entry name" value="Semaphorin"/>
</dbReference>
<dbReference type="PROSITE" id="PS51004">
    <property type="entry name" value="SEMA"/>
    <property type="match status" value="1"/>
</dbReference>
<feature type="non-terminal residue" evidence="4">
    <location>
        <position position="275"/>
    </location>
</feature>
<dbReference type="Proteomes" id="UP000524007">
    <property type="component" value="Unassembled WGS sequence"/>
</dbReference>
<organism evidence="4 5">
    <name type="scientific">Leiothrix lutea</name>
    <name type="common">Red-billed leiothrix</name>
    <name type="synonym">Sylvia lutea</name>
    <dbReference type="NCBI Taxonomy" id="36275"/>
    <lineage>
        <taxon>Eukaryota</taxon>
        <taxon>Metazoa</taxon>
        <taxon>Chordata</taxon>
        <taxon>Craniata</taxon>
        <taxon>Vertebrata</taxon>
        <taxon>Euteleostomi</taxon>
        <taxon>Archelosauria</taxon>
        <taxon>Archosauria</taxon>
        <taxon>Dinosauria</taxon>
        <taxon>Saurischia</taxon>
        <taxon>Theropoda</taxon>
        <taxon>Coelurosauria</taxon>
        <taxon>Aves</taxon>
        <taxon>Neognathae</taxon>
        <taxon>Neoaves</taxon>
        <taxon>Telluraves</taxon>
        <taxon>Australaves</taxon>
        <taxon>Passeriformes</taxon>
        <taxon>Sylvioidea</taxon>
        <taxon>Leiothrichidae</taxon>
        <taxon>Leiothrix</taxon>
    </lineage>
</organism>
<comment type="caution">
    <text evidence="4">The sequence shown here is derived from an EMBL/GenBank/DDBJ whole genome shotgun (WGS) entry which is preliminary data.</text>
</comment>
<evidence type="ECO:0000259" key="3">
    <source>
        <dbReference type="PROSITE" id="PS51004"/>
    </source>
</evidence>
<accession>A0A7L2AAC9</accession>
<keyword evidence="5" id="KW-1185">Reference proteome</keyword>
<evidence type="ECO:0000313" key="4">
    <source>
        <dbReference type="EMBL" id="NXP42948.1"/>
    </source>
</evidence>
<keyword evidence="1" id="KW-0325">Glycoprotein</keyword>
<dbReference type="EMBL" id="VXBY01008241">
    <property type="protein sequence ID" value="NXP42948.1"/>
    <property type="molecule type" value="Genomic_DNA"/>
</dbReference>
<dbReference type="InterPro" id="IPR036352">
    <property type="entry name" value="Semap_dom_sf"/>
</dbReference>
<evidence type="ECO:0000313" key="5">
    <source>
        <dbReference type="Proteomes" id="UP000524007"/>
    </source>
</evidence>
<dbReference type="InterPro" id="IPR015943">
    <property type="entry name" value="WD40/YVTN_repeat-like_dom_sf"/>
</dbReference>
<gene>
    <name evidence="4" type="primary">Sema4a</name>
    <name evidence="4" type="ORF">LEILUT_R05643</name>
</gene>
<evidence type="ECO:0000256" key="2">
    <source>
        <dbReference type="PROSITE-ProRule" id="PRU00352"/>
    </source>
</evidence>
<dbReference type="SMART" id="SM00630">
    <property type="entry name" value="Sema"/>
    <property type="match status" value="1"/>
</dbReference>
<dbReference type="SUPFAM" id="SSF101912">
    <property type="entry name" value="Sema domain"/>
    <property type="match status" value="1"/>
</dbReference>
<dbReference type="PANTHER" id="PTHR11036">
    <property type="entry name" value="SEMAPHORIN"/>
    <property type="match status" value="1"/>
</dbReference>
<dbReference type="GO" id="GO:0030215">
    <property type="term" value="F:semaphorin receptor binding"/>
    <property type="evidence" value="ECO:0007669"/>
    <property type="project" value="InterPro"/>
</dbReference>
<dbReference type="GO" id="GO:0005886">
    <property type="term" value="C:plasma membrane"/>
    <property type="evidence" value="ECO:0007669"/>
    <property type="project" value="TreeGrafter"/>
</dbReference>
<feature type="non-terminal residue" evidence="4">
    <location>
        <position position="1"/>
    </location>
</feature>
<dbReference type="GO" id="GO:0071526">
    <property type="term" value="P:semaphorin-plexin signaling pathway"/>
    <property type="evidence" value="ECO:0007669"/>
    <property type="project" value="TreeGrafter"/>
</dbReference>
<name>A0A7L2AAC9_LEILU</name>
<dbReference type="PANTHER" id="PTHR11036:SF15">
    <property type="entry name" value="SEMAPHORIN-4A"/>
    <property type="match status" value="1"/>
</dbReference>
<dbReference type="GO" id="GO:0030335">
    <property type="term" value="P:positive regulation of cell migration"/>
    <property type="evidence" value="ECO:0007669"/>
    <property type="project" value="TreeGrafter"/>
</dbReference>
<evidence type="ECO:0000256" key="1">
    <source>
        <dbReference type="ARBA" id="ARBA00023180"/>
    </source>
</evidence>
<dbReference type="GO" id="GO:0001755">
    <property type="term" value="P:neural crest cell migration"/>
    <property type="evidence" value="ECO:0007669"/>
    <property type="project" value="TreeGrafter"/>
</dbReference>
<dbReference type="Gene3D" id="2.130.10.10">
    <property type="entry name" value="YVTN repeat-like/Quinoprotein amine dehydrogenase"/>
    <property type="match status" value="2"/>
</dbReference>
<proteinExistence type="predicted"/>
<dbReference type="InterPro" id="IPR001627">
    <property type="entry name" value="Semap_dom"/>
</dbReference>
<comment type="caution">
    <text evidence="2">Lacks conserved residue(s) required for the propagation of feature annotation.</text>
</comment>
<dbReference type="AlphaFoldDB" id="A0A7L2AAC9"/>
<sequence>LNSPGTSSFPLQLMWGPTAEKTSECAFKKKSQETECFNFIRVLVALNQTHLYVCGTYAFSPACTYIHLENFTLVSSGRGLFLDGKGQCPFDPQHTYTALLVGVWRKSKGLCPATAHLAVPPCRQEGRAGSTAVCAYSQEDVERVFEGKYKELNKESSRWTVYSGPDMNPRPGSCSMGSSPDKALTFMKDHFLMDGKVSPIQGQPLLVKSDVTYTRITVHETRGVSGILYRVMFLATAEGLLHKAVELPEGSHIVESIQLFAVPERVKNLLLAPGK</sequence>
<dbReference type="Pfam" id="PF01403">
    <property type="entry name" value="Sema"/>
    <property type="match status" value="1"/>
</dbReference>
<reference evidence="4 5" key="1">
    <citation type="submission" date="2019-09" db="EMBL/GenBank/DDBJ databases">
        <title>Bird 10,000 Genomes (B10K) Project - Family phase.</title>
        <authorList>
            <person name="Zhang G."/>
        </authorList>
    </citation>
    <scope>NUCLEOTIDE SEQUENCE [LARGE SCALE GENOMIC DNA]</scope>
    <source>
        <strain evidence="4">B10K-DU-002-43</strain>
        <tissue evidence="4">Muscle</tissue>
    </source>
</reference>
<feature type="domain" description="Sema" evidence="3">
    <location>
        <begin position="1"/>
        <end position="275"/>
    </location>
</feature>
<dbReference type="GO" id="GO:0007411">
    <property type="term" value="P:axon guidance"/>
    <property type="evidence" value="ECO:0007669"/>
    <property type="project" value="TreeGrafter"/>
</dbReference>